<dbReference type="Proteomes" id="UP000198620">
    <property type="component" value="Unassembled WGS sequence"/>
</dbReference>
<dbReference type="AlphaFoldDB" id="A0A1H7PJW0"/>
<proteinExistence type="predicted"/>
<keyword evidence="2" id="KW-1185">Reference proteome</keyword>
<organism evidence="1 2">
    <name type="scientific">Nitrosovibrio tenuis</name>
    <dbReference type="NCBI Taxonomy" id="1233"/>
    <lineage>
        <taxon>Bacteria</taxon>
        <taxon>Pseudomonadati</taxon>
        <taxon>Pseudomonadota</taxon>
        <taxon>Betaproteobacteria</taxon>
        <taxon>Nitrosomonadales</taxon>
        <taxon>Nitrosomonadaceae</taxon>
        <taxon>Nitrosovibrio</taxon>
    </lineage>
</organism>
<protein>
    <recommendedName>
        <fullName evidence="3">Phosphatidate cytidylyltransferase</fullName>
    </recommendedName>
</protein>
<evidence type="ECO:0008006" key="3">
    <source>
        <dbReference type="Google" id="ProtNLM"/>
    </source>
</evidence>
<evidence type="ECO:0000313" key="2">
    <source>
        <dbReference type="Proteomes" id="UP000198620"/>
    </source>
</evidence>
<dbReference type="EMBL" id="FOBH01000009">
    <property type="protein sequence ID" value="SEL36071.1"/>
    <property type="molecule type" value="Genomic_DNA"/>
</dbReference>
<gene>
    <name evidence="1" type="ORF">SAMN05216387_10956</name>
</gene>
<sequence length="323" mass="37018">MPRTLPTDEQQLPDDLISEMASLSSKAVSGDFLILTEALKSRFGSSLEAVLLYGSCLRSHEIGDGVADFYVVVNSYSDAYPERYLRYFNAWLPPNVFYLEVANGERKFRAKYAVVSMADFERGTRYWFHPYLWARFAQPSRLLYARDEASRRRIHQALAHAVVKFLKSSLPVLGSSIADAEVIWINGLTQTYGAELRPERATRARQLVQINLEDYALLTRCAAPALAGTLEILAGGNYRCVTDTVKRQHSLLHWRLRRWQGKILSVLRLTKAAFTFNDSINYAAWKIERHTGVRVEVTPMLRRHPVLWGLKVSWRLLRRGVLR</sequence>
<dbReference type="STRING" id="1233.SAMN05216387_10956"/>
<evidence type="ECO:0000313" key="1">
    <source>
        <dbReference type="EMBL" id="SEL36071.1"/>
    </source>
</evidence>
<dbReference type="RefSeq" id="WP_245728018.1">
    <property type="nucleotide sequence ID" value="NZ_FOBH01000009.1"/>
</dbReference>
<reference evidence="1 2" key="1">
    <citation type="submission" date="2016-10" db="EMBL/GenBank/DDBJ databases">
        <authorList>
            <person name="de Groot N.N."/>
        </authorList>
    </citation>
    <scope>NUCLEOTIDE SEQUENCE [LARGE SCALE GENOMIC DNA]</scope>
    <source>
        <strain evidence="1 2">Nv1</strain>
    </source>
</reference>
<accession>A0A1H7PJW0</accession>
<name>A0A1H7PJW0_9PROT</name>